<feature type="transmembrane region" description="Helical" evidence="1">
    <location>
        <begin position="79"/>
        <end position="98"/>
    </location>
</feature>
<dbReference type="STRING" id="717774.Marme_3883"/>
<feature type="transmembrane region" description="Helical" evidence="1">
    <location>
        <begin position="55"/>
        <end position="73"/>
    </location>
</feature>
<evidence type="ECO:0000256" key="1">
    <source>
        <dbReference type="SAM" id="Phobius"/>
    </source>
</evidence>
<keyword evidence="1" id="KW-0472">Membrane</keyword>
<evidence type="ECO:0000313" key="3">
    <source>
        <dbReference type="Proteomes" id="UP000001062"/>
    </source>
</evidence>
<dbReference type="HOGENOM" id="CLU_2093924_0_0_6"/>
<keyword evidence="1" id="KW-0812">Transmembrane</keyword>
<feature type="transmembrane region" description="Helical" evidence="1">
    <location>
        <begin position="7"/>
        <end position="24"/>
    </location>
</feature>
<organism evidence="2 3">
    <name type="scientific">Marinomonas mediterranea (strain ATCC 700492 / JCM 21426 / NBRC 103028 / MMB-1)</name>
    <dbReference type="NCBI Taxonomy" id="717774"/>
    <lineage>
        <taxon>Bacteria</taxon>
        <taxon>Pseudomonadati</taxon>
        <taxon>Pseudomonadota</taxon>
        <taxon>Gammaproteobacteria</taxon>
        <taxon>Oceanospirillales</taxon>
        <taxon>Oceanospirillaceae</taxon>
        <taxon>Marinomonas</taxon>
    </lineage>
</organism>
<dbReference type="RefSeq" id="WP_013662995.1">
    <property type="nucleotide sequence ID" value="NC_015276.1"/>
</dbReference>
<accession>F2JYG4</accession>
<name>F2JYG4_MARM1</name>
<protein>
    <submittedName>
        <fullName evidence="2">Uncharacterized protein</fullName>
    </submittedName>
</protein>
<sequence length="116" mass="13257">MTYEFKKSLIIGSVMGLIFWLISYFEYFSILISLAMCVLFGPLTVWQIRKKPNSYALVISLTSGVFLIFSYGFKIGAIYTLGVLSVYGIMSVQFSIALENSYDNIRFIASKFKKRK</sequence>
<dbReference type="Proteomes" id="UP000001062">
    <property type="component" value="Chromosome"/>
</dbReference>
<dbReference type="eggNOG" id="ENOG50348GN">
    <property type="taxonomic scope" value="Bacteria"/>
</dbReference>
<keyword evidence="1" id="KW-1133">Transmembrane helix</keyword>
<dbReference type="PATRIC" id="fig|717774.3.peg.4002"/>
<keyword evidence="3" id="KW-1185">Reference proteome</keyword>
<dbReference type="KEGG" id="mme:Marme_3883"/>
<dbReference type="OrthoDB" id="9900171at2"/>
<dbReference type="EMBL" id="CP002583">
    <property type="protein sequence ID" value="ADZ93093.1"/>
    <property type="molecule type" value="Genomic_DNA"/>
</dbReference>
<evidence type="ECO:0000313" key="2">
    <source>
        <dbReference type="EMBL" id="ADZ93093.1"/>
    </source>
</evidence>
<reference evidence="2 3" key="1">
    <citation type="journal article" date="2012" name="Stand. Genomic Sci.">
        <title>Complete genome sequence of the melanogenic marine bacterium Marinomonas mediterranea type strain (MMB-1(T)).</title>
        <authorList>
            <person name="Lucas-Elio P."/>
            <person name="Goodwin L."/>
            <person name="Woyke T."/>
            <person name="Pitluck S."/>
            <person name="Nolan M."/>
            <person name="Kyrpides N.C."/>
            <person name="Detter J.C."/>
            <person name="Copeland A."/>
            <person name="Teshima H."/>
            <person name="Bruce D."/>
            <person name="Detter C."/>
            <person name="Tapia R."/>
            <person name="Han S."/>
            <person name="Land M.L."/>
            <person name="Ivanova N."/>
            <person name="Mikhailova N."/>
            <person name="Johnston A.W."/>
            <person name="Sanchez-Amat A."/>
        </authorList>
    </citation>
    <scope>NUCLEOTIDE SEQUENCE [LARGE SCALE GENOMIC DNA]</scope>
    <source>
        <strain evidence="3">ATCC 700492 / JCM 21426 / NBRC 103028 / MMB-1</strain>
    </source>
</reference>
<gene>
    <name evidence="2" type="ordered locus">Marme_3883</name>
</gene>
<dbReference type="AlphaFoldDB" id="F2JYG4"/>
<proteinExistence type="predicted"/>